<dbReference type="SUPFAM" id="SSF48208">
    <property type="entry name" value="Six-hairpin glycosidases"/>
    <property type="match status" value="1"/>
</dbReference>
<dbReference type="SUPFAM" id="SSF50370">
    <property type="entry name" value="Ricin B-like lectins"/>
    <property type="match status" value="1"/>
</dbReference>
<dbReference type="CDD" id="cd23451">
    <property type="entry name" value="beta-trefoil_Ricin_laminarinase"/>
    <property type="match status" value="1"/>
</dbReference>
<dbReference type="PROSITE" id="PS50231">
    <property type="entry name" value="RICIN_B_LECTIN"/>
    <property type="match status" value="1"/>
</dbReference>
<dbReference type="Gene3D" id="2.80.10.50">
    <property type="match status" value="2"/>
</dbReference>
<dbReference type="GO" id="GO:0005829">
    <property type="term" value="C:cytosol"/>
    <property type="evidence" value="ECO:0007669"/>
    <property type="project" value="TreeGrafter"/>
</dbReference>
<feature type="chain" id="PRO_5039450825" description="Ricin B lectin domain-containing protein" evidence="2">
    <location>
        <begin position="25"/>
        <end position="1102"/>
    </location>
</feature>
<dbReference type="Pfam" id="PF00652">
    <property type="entry name" value="Ricin_B_lectin"/>
    <property type="match status" value="1"/>
</dbReference>
<dbReference type="GO" id="GO:0030246">
    <property type="term" value="F:carbohydrate binding"/>
    <property type="evidence" value="ECO:0007669"/>
    <property type="project" value="InterPro"/>
</dbReference>
<keyword evidence="2" id="KW-0732">Signal</keyword>
<dbReference type="InterPro" id="IPR041371">
    <property type="entry name" value="GH92_N"/>
</dbReference>
<feature type="region of interest" description="Disordered" evidence="1">
    <location>
        <begin position="1067"/>
        <end position="1086"/>
    </location>
</feature>
<dbReference type="InterPro" id="IPR005887">
    <property type="entry name" value="GH92_a_mannosidase_put"/>
</dbReference>
<dbReference type="InterPro" id="IPR050883">
    <property type="entry name" value="PNGase"/>
</dbReference>
<dbReference type="PANTHER" id="PTHR12143:SF39">
    <property type="entry name" value="SECRETED PROTEIN"/>
    <property type="match status" value="1"/>
</dbReference>
<dbReference type="InterPro" id="IPR035992">
    <property type="entry name" value="Ricin_B-like_lectins"/>
</dbReference>
<dbReference type="PANTHER" id="PTHR12143">
    <property type="entry name" value="PEPTIDE N-GLYCANASE PNGASE -RELATED"/>
    <property type="match status" value="1"/>
</dbReference>
<accession>A0A2X0IPI6</accession>
<dbReference type="NCBIfam" id="NF035929">
    <property type="entry name" value="lectin_1"/>
    <property type="match status" value="1"/>
</dbReference>
<dbReference type="InterPro" id="IPR006311">
    <property type="entry name" value="TAT_signal"/>
</dbReference>
<dbReference type="Gene3D" id="1.20.1610.10">
    <property type="entry name" value="alpha-1,2-mannosidases domains"/>
    <property type="match status" value="1"/>
</dbReference>
<feature type="signal peptide" evidence="2">
    <location>
        <begin position="1"/>
        <end position="24"/>
    </location>
</feature>
<dbReference type="GO" id="GO:0005975">
    <property type="term" value="P:carbohydrate metabolic process"/>
    <property type="evidence" value="ECO:0007669"/>
    <property type="project" value="InterPro"/>
</dbReference>
<evidence type="ECO:0000259" key="3">
    <source>
        <dbReference type="SMART" id="SM00458"/>
    </source>
</evidence>
<dbReference type="InterPro" id="IPR008928">
    <property type="entry name" value="6-hairpin_glycosidase_sf"/>
</dbReference>
<proteinExistence type="predicted"/>
<reference evidence="4 5" key="1">
    <citation type="submission" date="2018-06" db="EMBL/GenBank/DDBJ databases">
        <title>Streptacidiphilus pinicola sp. nov., isolated from pine grove soil.</title>
        <authorList>
            <person name="Roh S.G."/>
            <person name="Park S."/>
            <person name="Kim M.-K."/>
            <person name="Yun B.-R."/>
            <person name="Park J."/>
            <person name="Kim M.J."/>
            <person name="Kim Y.S."/>
            <person name="Kim S.B."/>
        </authorList>
    </citation>
    <scope>NUCLEOTIDE SEQUENCE [LARGE SCALE GENOMIC DNA]</scope>
    <source>
        <strain evidence="4 5">MMS16-CNU450</strain>
    </source>
</reference>
<dbReference type="RefSeq" id="WP_111501191.1">
    <property type="nucleotide sequence ID" value="NZ_QKYN01000051.1"/>
</dbReference>
<evidence type="ECO:0000256" key="2">
    <source>
        <dbReference type="SAM" id="SignalP"/>
    </source>
</evidence>
<name>A0A2X0IPI6_9ACTN</name>
<sequence>MGHPSGRRRGALSLLAAGALLATAATTAPASARSRPVQHARPALVTAPASLVNPFIGTSNSADDFPGADVPFGMVQWSPDTPSRPDGGGYEYNDSSITGFSLTHIAGPGCGAAGDIPVLPTVGSVDTSATDGFSHTAESASPGSYTVSLSNGVKTELTATTRSGMARFTFPATAQANLVFKLANSQNGDSNTQFAVVNNNEVSGQVTSGSFCGASNSYTVYFDMVFDQPFTSNGTQAVRATEPPTAGARPGQSRPERQNHPTLHGAPPRSAGTATPQTAAKDGYVTFNTTGTQVVQAKVGISYVSTANAVANRTAENPGWNFAGTESSVQQAWNSLLGRVSVAGGTAAQQTVFYTALYHSLLHPNVISDTNGQYDGFDSKTHVVDSGHGAVYANYSGWDVYRSQAQLEALIDPQAASDTAQSMVDDYTQTGQFPKWSENNGETYVMVGDPADAILADYHAFGATAFDSGTALTDMVAEATTANNNRPGLAYLEQLGYLPSDGSYGCCNFYGPASTTLEYDTADFSVSALAGALGDTTDQTAFANRAQDWRNLFHAGTGFIQPRDKSGSWTGGFSATSGSNFVEGDAWQYTPMVPFNLHGLATAMGGNSAMANYLTTDLSSLTGANGYTDLGNEPSLDIPWEYDYIGRPYLTQQVVRQVQDQIWTDSPSGLAGNDDLGEMSSWYVWSALGMYPETPGTSDLALGSPLFTQAVVTLPSGNTLTVNGDNAADNAPYVQSASWNGSPWNSAAAPIGSITSGGTLTYTLGTTANSAWASAASAAPPSYPGAPGYGNTGISADSASSSADFDGSGYSYSAAVLSAAGVNPGSTVSAAGTSFTWPGAAAGQPDNYTANGQTVPLSGTGAISFLGSSTNGPAGGTATVDYTDGTSQSVAVSFSDWTLNGGSATPLAGNTTAVTAAYRNHAGASTDPVKTYVFATTPAALTPGKTVSDVRLPSDTSQGALHIFAIGFTSASAPPTGAIVSGVASNLCADDNNGAASNGNRIQIWGCNGSAAQQWTVEPDGTVQVVGGCLDVTSSGTTNGTLVQWYTCNGTGAQQWKPGANSSLINPESGKCLDDPGSSTSPGTQLQLYTCNGTGAQNWTLP</sequence>
<dbReference type="OrthoDB" id="9804511at2"/>
<evidence type="ECO:0000313" key="5">
    <source>
        <dbReference type="Proteomes" id="UP000248889"/>
    </source>
</evidence>
<comment type="caution">
    <text evidence="4">The sequence shown here is derived from an EMBL/GenBank/DDBJ whole genome shotgun (WGS) entry which is preliminary data.</text>
</comment>
<feature type="domain" description="Ricin B lectin" evidence="3">
    <location>
        <begin position="976"/>
        <end position="1102"/>
    </location>
</feature>
<dbReference type="Gene3D" id="2.70.98.10">
    <property type="match status" value="1"/>
</dbReference>
<dbReference type="Pfam" id="PF07971">
    <property type="entry name" value="Glyco_hydro_92"/>
    <property type="match status" value="1"/>
</dbReference>
<dbReference type="Gene3D" id="3.30.2080.10">
    <property type="entry name" value="GH92 mannosidase domain"/>
    <property type="match status" value="1"/>
</dbReference>
<dbReference type="PROSITE" id="PS51318">
    <property type="entry name" value="TAT"/>
    <property type="match status" value="1"/>
</dbReference>
<feature type="compositionally biased region" description="Polar residues" evidence="1">
    <location>
        <begin position="1077"/>
        <end position="1086"/>
    </location>
</feature>
<dbReference type="NCBIfam" id="TIGR01180">
    <property type="entry name" value="aman2_put"/>
    <property type="match status" value="1"/>
</dbReference>
<dbReference type="GO" id="GO:0000224">
    <property type="term" value="F:peptide-N4-(N-acetyl-beta-glucosaminyl)asparagine amidase activity"/>
    <property type="evidence" value="ECO:0007669"/>
    <property type="project" value="TreeGrafter"/>
</dbReference>
<dbReference type="GO" id="GO:0006516">
    <property type="term" value="P:glycoprotein catabolic process"/>
    <property type="evidence" value="ECO:0007669"/>
    <property type="project" value="TreeGrafter"/>
</dbReference>
<dbReference type="FunFam" id="3.30.2080.10:FF:000001">
    <property type="entry name" value="Alpha-1,2-mannosidase subfamily"/>
    <property type="match status" value="1"/>
</dbReference>
<dbReference type="EMBL" id="QKYN01000051">
    <property type="protein sequence ID" value="RAG85131.1"/>
    <property type="molecule type" value="Genomic_DNA"/>
</dbReference>
<dbReference type="InterPro" id="IPR012939">
    <property type="entry name" value="Glyco_hydro_92"/>
</dbReference>
<dbReference type="AlphaFoldDB" id="A0A2X0IPI6"/>
<gene>
    <name evidence="4" type="ORF">DN069_13470</name>
</gene>
<evidence type="ECO:0000256" key="1">
    <source>
        <dbReference type="SAM" id="MobiDB-lite"/>
    </source>
</evidence>
<organism evidence="4 5">
    <name type="scientific">Streptacidiphilus pinicola</name>
    <dbReference type="NCBI Taxonomy" id="2219663"/>
    <lineage>
        <taxon>Bacteria</taxon>
        <taxon>Bacillati</taxon>
        <taxon>Actinomycetota</taxon>
        <taxon>Actinomycetes</taxon>
        <taxon>Kitasatosporales</taxon>
        <taxon>Streptomycetaceae</taxon>
        <taxon>Streptacidiphilus</taxon>
    </lineage>
</organism>
<dbReference type="InterPro" id="IPR014718">
    <property type="entry name" value="GH-type_carb-bd"/>
</dbReference>
<protein>
    <recommendedName>
        <fullName evidence="3">Ricin B lectin domain-containing protein</fullName>
    </recommendedName>
</protein>
<dbReference type="Gene3D" id="1.20.1050.60">
    <property type="entry name" value="alpha-1,2-mannosidase"/>
    <property type="match status" value="1"/>
</dbReference>
<dbReference type="InterPro" id="IPR000772">
    <property type="entry name" value="Ricin_B_lectin"/>
</dbReference>
<dbReference type="Pfam" id="PF17678">
    <property type="entry name" value="Glyco_hydro_92N"/>
    <property type="match status" value="1"/>
</dbReference>
<dbReference type="SMART" id="SM00458">
    <property type="entry name" value="RICIN"/>
    <property type="match status" value="1"/>
</dbReference>
<evidence type="ECO:0000313" key="4">
    <source>
        <dbReference type="EMBL" id="RAG85131.1"/>
    </source>
</evidence>
<keyword evidence="5" id="KW-1185">Reference proteome</keyword>
<dbReference type="Proteomes" id="UP000248889">
    <property type="component" value="Unassembled WGS sequence"/>
</dbReference>
<feature type="region of interest" description="Disordered" evidence="1">
    <location>
        <begin position="235"/>
        <end position="276"/>
    </location>
</feature>